<dbReference type="InterPro" id="IPR025737">
    <property type="entry name" value="FApF"/>
</dbReference>
<evidence type="ECO:0000313" key="2">
    <source>
        <dbReference type="Proteomes" id="UP000002743"/>
    </source>
</evidence>
<dbReference type="Proteomes" id="UP000002743">
    <property type="component" value="Chromosome"/>
</dbReference>
<name>C6XA64_METGS</name>
<reference evidence="1 2" key="2">
    <citation type="journal article" date="2011" name="J. Bacteriol.">
        <title>Genomes of three methylotrophs from a single niche uncover genetic and metabolic divergence of Methylophilaceae.</title>
        <authorList>
            <person name="Lapidus A."/>
            <person name="Clum A."/>
            <person name="Labutti K."/>
            <person name="Kaluzhnaya M.G."/>
            <person name="Lim S."/>
            <person name="Beck D.A."/>
            <person name="Glavina Del Rio T."/>
            <person name="Nolan M."/>
            <person name="Mavromatis K."/>
            <person name="Huntemann M."/>
            <person name="Lucas S."/>
            <person name="Lidstrom M.E."/>
            <person name="Ivanova N."/>
            <person name="Chistoserdova L."/>
        </authorList>
    </citation>
    <scope>NUCLEOTIDE SEQUENCE [LARGE SCALE GENOMIC DNA]</scope>
    <source>
        <strain evidence="1 2">SIP3-4</strain>
    </source>
</reference>
<keyword evidence="2" id="KW-1185">Reference proteome</keyword>
<evidence type="ECO:0000313" key="1">
    <source>
        <dbReference type="EMBL" id="ACT51605.1"/>
    </source>
</evidence>
<dbReference type="AlphaFoldDB" id="C6XA64"/>
<gene>
    <name evidence="1" type="ordered locus">Msip34_2363</name>
</gene>
<dbReference type="Pfam" id="PF13557">
    <property type="entry name" value="Phenol_MetA_deg"/>
    <property type="match status" value="1"/>
</dbReference>
<dbReference type="HOGENOM" id="CLU_1041794_0_0_4"/>
<protein>
    <submittedName>
        <fullName evidence="1">Uncharacterized protein</fullName>
    </submittedName>
</protein>
<dbReference type="EMBL" id="CP001674">
    <property type="protein sequence ID" value="ACT51605.1"/>
    <property type="molecule type" value="Genomic_DNA"/>
</dbReference>
<accession>C6XA64</accession>
<proteinExistence type="predicted"/>
<dbReference type="STRING" id="582744.Msip34_2363"/>
<sequence length="229" mass="25758">MAGPPFVTDDPEPVEEHGWEVNYAASKTWEPHGASAAMPAIDINYGFTKDIQLHAQPRYSYERDGRHHEYRIDNTEVGVKYRFLHQTANGKEFMLGLYPLLQLPTGNSRLGDARGKSQWFLPLWAQLNVDKWIMYGGGGYRINHYENSKNSWFTGGTVLYKVSDSLKMGGEVFDESATEQGGKHTSGFNLGGIYNLSPDYAILFSAGKALNNVSENYRLSTYIALQVIY</sequence>
<reference evidence="2" key="1">
    <citation type="submission" date="2009-07" db="EMBL/GenBank/DDBJ databases">
        <title>Complete sequence of chromosome of Methylovorus sp. SIP3-4.</title>
        <authorList>
            <person name="Lucas S."/>
            <person name="Copeland A."/>
            <person name="Lapidus A."/>
            <person name="Glavina del Rio T."/>
            <person name="Tice H."/>
            <person name="Bruce D."/>
            <person name="Goodwin L."/>
            <person name="Pitluck S."/>
            <person name="Clum A."/>
            <person name="Larimer F."/>
            <person name="Land M."/>
            <person name="Hauser L."/>
            <person name="Kyrpides N."/>
            <person name="Mikhailova N."/>
            <person name="Kayluzhnaya M."/>
            <person name="Chistoserdova L."/>
        </authorList>
    </citation>
    <scope>NUCLEOTIDE SEQUENCE [LARGE SCALE GENOMIC DNA]</scope>
    <source>
        <strain evidence="2">SIP3-4</strain>
    </source>
</reference>
<organism evidence="1 2">
    <name type="scientific">Methylovorus glucosotrophus (strain SIP3-4)</name>
    <dbReference type="NCBI Taxonomy" id="582744"/>
    <lineage>
        <taxon>Bacteria</taxon>
        <taxon>Pseudomonadati</taxon>
        <taxon>Pseudomonadota</taxon>
        <taxon>Betaproteobacteria</taxon>
        <taxon>Nitrosomonadales</taxon>
        <taxon>Methylophilaceae</taxon>
        <taxon>Methylovorus</taxon>
    </lineage>
</organism>
<dbReference type="KEGG" id="mei:Msip34_2363"/>
<dbReference type="eggNOG" id="ENOG502ZMVA">
    <property type="taxonomic scope" value="Bacteria"/>
</dbReference>